<evidence type="ECO:0000313" key="1">
    <source>
        <dbReference type="EMBL" id="EST47297.1"/>
    </source>
</evidence>
<sequence length="155" mass="16574">MTLALPSCQADTDAPLLVPARVHSNRATHAGELPCRSGRWKEASATVRRGIPRCCTAPSLLRFTWQSSCFHADCGRGATGCGRATQRPENSFRSEGCLTTPSLRYPSWAERKMWASPLRGQVDAAGAVPGPAVLHGETHLQPDQVMRPLGAGSPA</sequence>
<dbReference type="AlphaFoldDB" id="V6LRL3"/>
<reference evidence="1" key="1">
    <citation type="journal article" date="2014" name="PLoS Genet.">
        <title>The Genome of Spironucleus salmonicida Highlights a Fish Pathogen Adapted to Fluctuating Environments.</title>
        <authorList>
            <person name="Xu F."/>
            <person name="Jerlstrom-Hultqvist J."/>
            <person name="Einarsson E."/>
            <person name="Astvaldsson A."/>
            <person name="Svard S.G."/>
            <person name="Andersson J.O."/>
        </authorList>
    </citation>
    <scope>NUCLEOTIDE SEQUENCE</scope>
</reference>
<organism evidence="1">
    <name type="scientific">Spironucleus salmonicida</name>
    <dbReference type="NCBI Taxonomy" id="348837"/>
    <lineage>
        <taxon>Eukaryota</taxon>
        <taxon>Metamonada</taxon>
        <taxon>Diplomonadida</taxon>
        <taxon>Hexamitidae</taxon>
        <taxon>Hexamitinae</taxon>
        <taxon>Spironucleus</taxon>
    </lineage>
</organism>
<protein>
    <submittedName>
        <fullName evidence="1">Uncharacterized protein</fullName>
    </submittedName>
</protein>
<proteinExistence type="predicted"/>
<name>V6LRL3_9EUKA</name>
<dbReference type="EMBL" id="KI546045">
    <property type="protein sequence ID" value="EST47297.1"/>
    <property type="molecule type" value="Genomic_DNA"/>
</dbReference>
<accession>V6LRL3</accession>
<gene>
    <name evidence="1" type="ORF">SS50377_12644</name>
</gene>